<dbReference type="Pfam" id="PF23556">
    <property type="entry name" value="TPR_Vps41"/>
    <property type="match status" value="1"/>
</dbReference>
<protein>
    <recommendedName>
        <fullName evidence="1">Vps41 beta-propeller domain-containing protein</fullName>
    </recommendedName>
</protein>
<dbReference type="Pfam" id="PF23411">
    <property type="entry name" value="Beta-prop_Vps41"/>
    <property type="match status" value="1"/>
</dbReference>
<feature type="non-terminal residue" evidence="2">
    <location>
        <position position="271"/>
    </location>
</feature>
<dbReference type="GO" id="GO:0030897">
    <property type="term" value="C:HOPS complex"/>
    <property type="evidence" value="ECO:0007669"/>
    <property type="project" value="TreeGrafter"/>
</dbReference>
<dbReference type="GO" id="GO:0034058">
    <property type="term" value="P:endosomal vesicle fusion"/>
    <property type="evidence" value="ECO:0007669"/>
    <property type="project" value="TreeGrafter"/>
</dbReference>
<reference evidence="2" key="1">
    <citation type="submission" date="2015-11" db="EMBL/GenBank/DDBJ databases">
        <title>De novo transcriptome assembly of four potential Pierce s Disease insect vectors from Arizona vineyards.</title>
        <authorList>
            <person name="Tassone E.E."/>
        </authorList>
    </citation>
    <scope>NUCLEOTIDE SEQUENCE</scope>
</reference>
<name>A0A1B6H135_9HEMI</name>
<organism evidence="2">
    <name type="scientific">Cuerna arida</name>
    <dbReference type="NCBI Taxonomy" id="1464854"/>
    <lineage>
        <taxon>Eukaryota</taxon>
        <taxon>Metazoa</taxon>
        <taxon>Ecdysozoa</taxon>
        <taxon>Arthropoda</taxon>
        <taxon>Hexapoda</taxon>
        <taxon>Insecta</taxon>
        <taxon>Pterygota</taxon>
        <taxon>Neoptera</taxon>
        <taxon>Paraneoptera</taxon>
        <taxon>Hemiptera</taxon>
        <taxon>Auchenorrhyncha</taxon>
        <taxon>Membracoidea</taxon>
        <taxon>Cicadellidae</taxon>
        <taxon>Cicadellinae</taxon>
        <taxon>Proconiini</taxon>
        <taxon>Cuerna</taxon>
    </lineage>
</organism>
<evidence type="ECO:0000259" key="1">
    <source>
        <dbReference type="Pfam" id="PF23411"/>
    </source>
</evidence>
<dbReference type="PANTHER" id="PTHR12616">
    <property type="entry name" value="VACUOLAR PROTEIN SORTING VPS41"/>
    <property type="match status" value="1"/>
</dbReference>
<accession>A0A1B6H135</accession>
<gene>
    <name evidence="2" type="ORF">g.15974</name>
</gene>
<dbReference type="EMBL" id="GECZ01001379">
    <property type="protein sequence ID" value="JAS68390.1"/>
    <property type="molecule type" value="Transcribed_RNA"/>
</dbReference>
<dbReference type="GO" id="GO:0006623">
    <property type="term" value="P:protein targeting to vacuole"/>
    <property type="evidence" value="ECO:0007669"/>
    <property type="project" value="InterPro"/>
</dbReference>
<dbReference type="GO" id="GO:0009267">
    <property type="term" value="P:cellular response to starvation"/>
    <property type="evidence" value="ECO:0007669"/>
    <property type="project" value="TreeGrafter"/>
</dbReference>
<feature type="domain" description="Vps41 beta-propeller" evidence="1">
    <location>
        <begin position="1"/>
        <end position="134"/>
    </location>
</feature>
<dbReference type="GO" id="GO:0005770">
    <property type="term" value="C:late endosome"/>
    <property type="evidence" value="ECO:0007669"/>
    <property type="project" value="TreeGrafter"/>
</dbReference>
<feature type="non-terminal residue" evidence="2">
    <location>
        <position position="1"/>
    </location>
</feature>
<dbReference type="InterPro" id="IPR045111">
    <property type="entry name" value="Vps41/Vps8"/>
</dbReference>
<dbReference type="GO" id="GO:0016236">
    <property type="term" value="P:macroautophagy"/>
    <property type="evidence" value="ECO:0007669"/>
    <property type="project" value="TreeGrafter"/>
</dbReference>
<dbReference type="InterPro" id="IPR057780">
    <property type="entry name" value="Beta-prop_Vps41"/>
</dbReference>
<evidence type="ECO:0000313" key="2">
    <source>
        <dbReference type="EMBL" id="JAS68390.1"/>
    </source>
</evidence>
<dbReference type="AlphaFoldDB" id="A0A1B6H135"/>
<proteinExistence type="predicted"/>
<dbReference type="PANTHER" id="PTHR12616:SF1">
    <property type="entry name" value="VACUOLAR PROTEIN SORTING-ASSOCIATED PROTEIN 41 HOMOLOG"/>
    <property type="match status" value="1"/>
</dbReference>
<sequence>NLCWKDTNTLLVGWLDSVRILNVRKRSPAEMALTPDWPQYLVENILSFQTDFLICGIGPLHEHLVVLGYWKNEEGPQRPQLHVLEPRLGDYISICTDNLSLRGYHQYTACDYYLECIIEENCYLVVSPKDIVVASPYDADDRIDWLIEHFKFEDAMEAVTSSEKDLQRHTKLSIGQSYLDHLLFLEQYQEAAKLCHNILGNNKRLWEEEVLKFARVHQLRTVSPYLPLDSNPLEPYIYEMVLYEFLKTDPEGFLSKIKEWPPVLYNVPAVV</sequence>